<keyword evidence="2" id="KW-0067">ATP-binding</keyword>
<sequence length="310" mass="34851">MHPFSRRLDDNDLIEHFLVRVLEYRPENLDDVIQRIKEGEFQIHHIPDVDSTLGSTKHRRRRFAREEDRWNLRTQIVTELFSMQRTETDDEIKLGNGGAIPITDPKFENKAIVIIGLPASGKSGIANELADTIGAIILDSDFAKRKLPEFQDGLGGASLVHNESDVLVFGAPRIEIPTNFKPLFQLAVESKMNLVIPKIGHKLSGVHQMGYTLKNLGYETHLVCVNLDRRKATIRAIGRFIESGRYVPIGLIFDGYANDPLNTYFLLKDGIDLGIQPFDSFGLISTDVPKGNRPRILQASTSSPINELKK</sequence>
<evidence type="ECO:0000313" key="5">
    <source>
        <dbReference type="Proteomes" id="UP001338309"/>
    </source>
</evidence>
<protein>
    <recommendedName>
        <fullName evidence="3">Zeta toxin domain-containing protein</fullName>
    </recommendedName>
</protein>
<evidence type="ECO:0000256" key="2">
    <source>
        <dbReference type="ARBA" id="ARBA00022840"/>
    </source>
</evidence>
<gene>
    <name evidence="4" type="ORF">Aconfl_37670</name>
</gene>
<evidence type="ECO:0000259" key="3">
    <source>
        <dbReference type="Pfam" id="PF06414"/>
    </source>
</evidence>
<name>A0ABQ6PSZ9_9BACT</name>
<reference evidence="4 5" key="1">
    <citation type="submission" date="2023-08" db="EMBL/GenBank/DDBJ databases">
        <title>Draft genome sequence of Algoriphagus confluentis.</title>
        <authorList>
            <person name="Takatani N."/>
            <person name="Hosokawa M."/>
            <person name="Sawabe T."/>
        </authorList>
    </citation>
    <scope>NUCLEOTIDE SEQUENCE [LARGE SCALE GENOMIC DNA]</scope>
    <source>
        <strain evidence="4 5">NBRC 111222</strain>
    </source>
</reference>
<keyword evidence="1" id="KW-0547">Nucleotide-binding</keyword>
<organism evidence="4 5">
    <name type="scientific">Algoriphagus confluentis</name>
    <dbReference type="NCBI Taxonomy" id="1697556"/>
    <lineage>
        <taxon>Bacteria</taxon>
        <taxon>Pseudomonadati</taxon>
        <taxon>Bacteroidota</taxon>
        <taxon>Cytophagia</taxon>
        <taxon>Cytophagales</taxon>
        <taxon>Cyclobacteriaceae</taxon>
        <taxon>Algoriphagus</taxon>
    </lineage>
</organism>
<comment type="caution">
    <text evidence="4">The sequence shown here is derived from an EMBL/GenBank/DDBJ whole genome shotgun (WGS) entry which is preliminary data.</text>
</comment>
<proteinExistence type="predicted"/>
<dbReference type="Pfam" id="PF06414">
    <property type="entry name" value="Zeta_toxin"/>
    <property type="match status" value="1"/>
</dbReference>
<keyword evidence="5" id="KW-1185">Reference proteome</keyword>
<dbReference type="InterPro" id="IPR027417">
    <property type="entry name" value="P-loop_NTPase"/>
</dbReference>
<dbReference type="SUPFAM" id="SSF52540">
    <property type="entry name" value="P-loop containing nucleoside triphosphate hydrolases"/>
    <property type="match status" value="1"/>
</dbReference>
<dbReference type="EMBL" id="BTPD01000015">
    <property type="protein sequence ID" value="GMQ31124.1"/>
    <property type="molecule type" value="Genomic_DNA"/>
</dbReference>
<accession>A0ABQ6PSZ9</accession>
<dbReference type="Gene3D" id="3.40.50.300">
    <property type="entry name" value="P-loop containing nucleotide triphosphate hydrolases"/>
    <property type="match status" value="1"/>
</dbReference>
<dbReference type="InterPro" id="IPR010488">
    <property type="entry name" value="Zeta_toxin_domain"/>
</dbReference>
<evidence type="ECO:0000256" key="1">
    <source>
        <dbReference type="ARBA" id="ARBA00022741"/>
    </source>
</evidence>
<dbReference type="RefSeq" id="WP_338225827.1">
    <property type="nucleotide sequence ID" value="NZ_BTPD01000015.1"/>
</dbReference>
<dbReference type="Proteomes" id="UP001338309">
    <property type="component" value="Unassembled WGS sequence"/>
</dbReference>
<evidence type="ECO:0000313" key="4">
    <source>
        <dbReference type="EMBL" id="GMQ31124.1"/>
    </source>
</evidence>
<feature type="domain" description="Zeta toxin" evidence="3">
    <location>
        <begin position="109"/>
        <end position="249"/>
    </location>
</feature>